<proteinExistence type="predicted"/>
<dbReference type="Proteomes" id="UP000007136">
    <property type="component" value="Chromosome"/>
</dbReference>
<sequence>MVLPTVIGARGSTSVNSISLRHIVWFILAIVVVAVVNGLNGTHPHIWK</sequence>
<organism evidence="2 3">
    <name type="scientific">Methylorubrum populi (strain ATCC BAA-705 / NCIMB 13946 / BJ001)</name>
    <name type="common">Methylobacterium populi</name>
    <dbReference type="NCBI Taxonomy" id="441620"/>
    <lineage>
        <taxon>Bacteria</taxon>
        <taxon>Pseudomonadati</taxon>
        <taxon>Pseudomonadota</taxon>
        <taxon>Alphaproteobacteria</taxon>
        <taxon>Hyphomicrobiales</taxon>
        <taxon>Methylobacteriaceae</taxon>
        <taxon>Methylorubrum</taxon>
    </lineage>
</organism>
<evidence type="ECO:0000256" key="1">
    <source>
        <dbReference type="SAM" id="Phobius"/>
    </source>
</evidence>
<reference evidence="2" key="1">
    <citation type="submission" date="2008-04" db="EMBL/GenBank/DDBJ databases">
        <title>Complete sequence of chromosome of Methylobacterium populi BJ001.</title>
        <authorList>
            <consortium name="US DOE Joint Genome Institute"/>
            <person name="Copeland A."/>
            <person name="Lucas S."/>
            <person name="Lapidus A."/>
            <person name="Glavina del Rio T."/>
            <person name="Dalin E."/>
            <person name="Tice H."/>
            <person name="Bruce D."/>
            <person name="Goodwin L."/>
            <person name="Pitluck S."/>
            <person name="Chertkov O."/>
            <person name="Brettin T."/>
            <person name="Detter J.C."/>
            <person name="Han C."/>
            <person name="Kuske C.R."/>
            <person name="Schmutz J."/>
            <person name="Larimer F."/>
            <person name="Land M."/>
            <person name="Hauser L."/>
            <person name="Kyrpides N."/>
            <person name="Mikhailova N."/>
            <person name="Marx C."/>
            <person name="Richardson P."/>
        </authorList>
    </citation>
    <scope>NUCLEOTIDE SEQUENCE [LARGE SCALE GENOMIC DNA]</scope>
    <source>
        <strain evidence="2">BJ001</strain>
    </source>
</reference>
<evidence type="ECO:0000313" key="3">
    <source>
        <dbReference type="Proteomes" id="UP000007136"/>
    </source>
</evidence>
<dbReference type="KEGG" id="mpo:Mpop_2391"/>
<gene>
    <name evidence="2" type="ordered locus">Mpop_2391</name>
</gene>
<keyword evidence="1" id="KW-0472">Membrane</keyword>
<name>B1Z9E7_METPB</name>
<evidence type="ECO:0000313" key="2">
    <source>
        <dbReference type="EMBL" id="ACB80553.1"/>
    </source>
</evidence>
<protein>
    <submittedName>
        <fullName evidence="2">Uncharacterized protein</fullName>
    </submittedName>
</protein>
<feature type="transmembrane region" description="Helical" evidence="1">
    <location>
        <begin position="20"/>
        <end position="39"/>
    </location>
</feature>
<dbReference type="EMBL" id="CP001029">
    <property type="protein sequence ID" value="ACB80553.1"/>
    <property type="molecule type" value="Genomic_DNA"/>
</dbReference>
<accession>B1Z9E7</accession>
<keyword evidence="1" id="KW-0812">Transmembrane</keyword>
<dbReference type="HOGENOM" id="CLU_3154786_0_0_5"/>
<keyword evidence="1" id="KW-1133">Transmembrane helix</keyword>
<dbReference type="AlphaFoldDB" id="B1Z9E7"/>